<protein>
    <submittedName>
        <fullName evidence="2">Uncharacterized protein</fullName>
    </submittedName>
</protein>
<sequence length="102" mass="10483">MGLKGAVGGGLGHTAGQYTDEESRNAHWSQIRAHCIHGSGQAVVQEDEKADGAGGQGPLADWGACAGEGLKWDTEAEFGASLGSSALEKTASPTRRTVARTF</sequence>
<feature type="region of interest" description="Disordered" evidence="1">
    <location>
        <begin position="1"/>
        <end position="27"/>
    </location>
</feature>
<dbReference type="AlphaFoldDB" id="A0A7S4CJM3"/>
<reference evidence="2" key="1">
    <citation type="submission" date="2021-01" db="EMBL/GenBank/DDBJ databases">
        <authorList>
            <person name="Corre E."/>
            <person name="Pelletier E."/>
            <person name="Niang G."/>
            <person name="Scheremetjew M."/>
            <person name="Finn R."/>
            <person name="Kale V."/>
            <person name="Holt S."/>
            <person name="Cochrane G."/>
            <person name="Meng A."/>
            <person name="Brown T."/>
            <person name="Cohen L."/>
        </authorList>
    </citation>
    <scope>NUCLEOTIDE SEQUENCE</scope>
    <source>
        <strain evidence="2">CCMP1594</strain>
    </source>
</reference>
<evidence type="ECO:0000256" key="1">
    <source>
        <dbReference type="SAM" id="MobiDB-lite"/>
    </source>
</evidence>
<organism evidence="2">
    <name type="scientific">Eutreptiella gymnastica</name>
    <dbReference type="NCBI Taxonomy" id="73025"/>
    <lineage>
        <taxon>Eukaryota</taxon>
        <taxon>Discoba</taxon>
        <taxon>Euglenozoa</taxon>
        <taxon>Euglenida</taxon>
        <taxon>Spirocuta</taxon>
        <taxon>Euglenophyceae</taxon>
        <taxon>Eutreptiales</taxon>
        <taxon>Eutreptiaceae</taxon>
        <taxon>Eutreptiella</taxon>
    </lineage>
</organism>
<proteinExistence type="predicted"/>
<feature type="compositionally biased region" description="Gly residues" evidence="1">
    <location>
        <begin position="1"/>
        <end position="13"/>
    </location>
</feature>
<dbReference type="EMBL" id="HBJA01030668">
    <property type="protein sequence ID" value="CAE0798994.1"/>
    <property type="molecule type" value="Transcribed_RNA"/>
</dbReference>
<feature type="region of interest" description="Disordered" evidence="1">
    <location>
        <begin position="40"/>
        <end position="60"/>
    </location>
</feature>
<evidence type="ECO:0000313" key="2">
    <source>
        <dbReference type="EMBL" id="CAE0798994.1"/>
    </source>
</evidence>
<gene>
    <name evidence="2" type="ORF">EGYM00163_LOCUS10115</name>
</gene>
<name>A0A7S4CJM3_9EUGL</name>
<accession>A0A7S4CJM3</accession>